<dbReference type="GeneID" id="87832017"/>
<dbReference type="GO" id="GO:0061630">
    <property type="term" value="F:ubiquitin protein ligase activity"/>
    <property type="evidence" value="ECO:0007669"/>
    <property type="project" value="UniProtKB-EC"/>
</dbReference>
<evidence type="ECO:0000256" key="9">
    <source>
        <dbReference type="SAM" id="Coils"/>
    </source>
</evidence>
<dbReference type="PROSITE" id="PS51873">
    <property type="entry name" value="TRIAD"/>
    <property type="match status" value="1"/>
</dbReference>
<evidence type="ECO:0000256" key="4">
    <source>
        <dbReference type="ARBA" id="ARBA00022723"/>
    </source>
</evidence>
<dbReference type="EC" id="2.3.2.31" evidence="2"/>
<dbReference type="InterPro" id="IPR017907">
    <property type="entry name" value="Znf_RING_CS"/>
</dbReference>
<dbReference type="GO" id="GO:0016567">
    <property type="term" value="P:protein ubiquitination"/>
    <property type="evidence" value="ECO:0007669"/>
    <property type="project" value="InterPro"/>
</dbReference>
<evidence type="ECO:0000256" key="1">
    <source>
        <dbReference type="ARBA" id="ARBA00001798"/>
    </source>
</evidence>
<dbReference type="PROSITE" id="PS00518">
    <property type="entry name" value="ZF_RING_1"/>
    <property type="match status" value="1"/>
</dbReference>
<organism evidence="11 12">
    <name type="scientific">Parathielavia appendiculata</name>
    <dbReference type="NCBI Taxonomy" id="2587402"/>
    <lineage>
        <taxon>Eukaryota</taxon>
        <taxon>Fungi</taxon>
        <taxon>Dikarya</taxon>
        <taxon>Ascomycota</taxon>
        <taxon>Pezizomycotina</taxon>
        <taxon>Sordariomycetes</taxon>
        <taxon>Sordariomycetidae</taxon>
        <taxon>Sordariales</taxon>
        <taxon>Chaetomiaceae</taxon>
        <taxon>Parathielavia</taxon>
    </lineage>
</organism>
<dbReference type="SMART" id="SM00647">
    <property type="entry name" value="IBR"/>
    <property type="match status" value="1"/>
</dbReference>
<reference evidence="11" key="2">
    <citation type="submission" date="2023-05" db="EMBL/GenBank/DDBJ databases">
        <authorList>
            <consortium name="Lawrence Berkeley National Laboratory"/>
            <person name="Steindorff A."/>
            <person name="Hensen N."/>
            <person name="Bonometti L."/>
            <person name="Westerberg I."/>
            <person name="Brannstrom I.O."/>
            <person name="Guillou S."/>
            <person name="Cros-Aarteil S."/>
            <person name="Calhoun S."/>
            <person name="Haridas S."/>
            <person name="Kuo A."/>
            <person name="Mondo S."/>
            <person name="Pangilinan J."/>
            <person name="Riley R."/>
            <person name="Labutti K."/>
            <person name="Andreopoulos B."/>
            <person name="Lipzen A."/>
            <person name="Chen C."/>
            <person name="Yanf M."/>
            <person name="Daum C."/>
            <person name="Ng V."/>
            <person name="Clum A."/>
            <person name="Ohm R."/>
            <person name="Martin F."/>
            <person name="Silar P."/>
            <person name="Natvig D."/>
            <person name="Lalanne C."/>
            <person name="Gautier V."/>
            <person name="Ament-Velasquez S.L."/>
            <person name="Kruys A."/>
            <person name="Hutchinson M.I."/>
            <person name="Powell A.J."/>
            <person name="Barry K."/>
            <person name="Miller A.N."/>
            <person name="Grigoriev I.V."/>
            <person name="Debuchy R."/>
            <person name="Gladieux P."/>
            <person name="Thoren M.H."/>
            <person name="Johannesson H."/>
        </authorList>
    </citation>
    <scope>NUCLEOTIDE SEQUENCE</scope>
    <source>
        <strain evidence="11">CBS 731.68</strain>
    </source>
</reference>
<dbReference type="PANTHER" id="PTHR11685">
    <property type="entry name" value="RBR FAMILY RING FINGER AND IBR DOMAIN-CONTAINING"/>
    <property type="match status" value="1"/>
</dbReference>
<gene>
    <name evidence="11" type="ORF">N657DRAFT_664647</name>
</gene>
<feature type="coiled-coil region" evidence="9">
    <location>
        <begin position="1"/>
        <end position="28"/>
    </location>
</feature>
<dbReference type="EMBL" id="MU853230">
    <property type="protein sequence ID" value="KAK4122813.1"/>
    <property type="molecule type" value="Genomic_DNA"/>
</dbReference>
<dbReference type="InterPro" id="IPR002867">
    <property type="entry name" value="IBR_dom"/>
</dbReference>
<comment type="caution">
    <text evidence="11">The sequence shown here is derived from an EMBL/GenBank/DDBJ whole genome shotgun (WGS) entry which is preliminary data.</text>
</comment>
<protein>
    <recommendedName>
        <fullName evidence="2">RBR-type E3 ubiquitin transferase</fullName>
        <ecNumber evidence="2">2.3.2.31</ecNumber>
    </recommendedName>
</protein>
<dbReference type="Proteomes" id="UP001302602">
    <property type="component" value="Unassembled WGS sequence"/>
</dbReference>
<dbReference type="RefSeq" id="XP_062646584.1">
    <property type="nucleotide sequence ID" value="XM_062795248.1"/>
</dbReference>
<dbReference type="CDD" id="cd20335">
    <property type="entry name" value="BRcat_RBR"/>
    <property type="match status" value="1"/>
</dbReference>
<evidence type="ECO:0000256" key="5">
    <source>
        <dbReference type="ARBA" id="ARBA00022737"/>
    </source>
</evidence>
<dbReference type="AlphaFoldDB" id="A0AAN6Z2U1"/>
<evidence type="ECO:0000256" key="6">
    <source>
        <dbReference type="ARBA" id="ARBA00022771"/>
    </source>
</evidence>
<keyword evidence="8" id="KW-0862">Zinc</keyword>
<keyword evidence="6" id="KW-0863">Zinc-finger</keyword>
<dbReference type="GO" id="GO:0008270">
    <property type="term" value="F:zinc ion binding"/>
    <property type="evidence" value="ECO:0007669"/>
    <property type="project" value="UniProtKB-KW"/>
</dbReference>
<comment type="catalytic activity">
    <reaction evidence="1">
        <text>[E2 ubiquitin-conjugating enzyme]-S-ubiquitinyl-L-cysteine + [acceptor protein]-L-lysine = [E2 ubiquitin-conjugating enzyme]-L-cysteine + [acceptor protein]-N(6)-ubiquitinyl-L-lysine.</text>
        <dbReference type="EC" id="2.3.2.31"/>
    </reaction>
</comment>
<keyword evidence="9" id="KW-0175">Coiled coil</keyword>
<evidence type="ECO:0000259" key="10">
    <source>
        <dbReference type="PROSITE" id="PS51873"/>
    </source>
</evidence>
<evidence type="ECO:0000256" key="3">
    <source>
        <dbReference type="ARBA" id="ARBA00022679"/>
    </source>
</evidence>
<dbReference type="Gene3D" id="1.20.120.1750">
    <property type="match status" value="1"/>
</dbReference>
<feature type="domain" description="RING-type" evidence="10">
    <location>
        <begin position="163"/>
        <end position="343"/>
    </location>
</feature>
<accession>A0AAN6Z2U1</accession>
<dbReference type="InterPro" id="IPR044066">
    <property type="entry name" value="TRIAD_supradom"/>
</dbReference>
<dbReference type="Pfam" id="PF01485">
    <property type="entry name" value="IBR"/>
    <property type="match status" value="1"/>
</dbReference>
<evidence type="ECO:0000256" key="2">
    <source>
        <dbReference type="ARBA" id="ARBA00012251"/>
    </source>
</evidence>
<keyword evidence="5" id="KW-0677">Repeat</keyword>
<sequence length="430" mass="47901">MSAASSNLDDLELALALQREELQRLKKARKGKGREGKTDDFTLAIQLYEAELESGTLVASDHSLCASIARAVRLGADVISAIHLEEEQAVLDREFARKLMSPEGGMPITTPANKLAPTVPAPDEQLLARLEALNVSPEEHPPESSAWAASRPVRGTRQGGVQPNIECIGCGDKQHHTNISRCPCSHEYCRECLASLFTASLSDESLFPPRCCGQPIPLNSCRAYLPSELARQFLEKKVEMETPNKTYCYQPTCSVFIPQQFIDGEVATCTGCGKTTCVVCKGQSHEGDCPHDIAVQELLWVAAENGWQRCHSCRRCNIACRCGAQFCYVCGLVWKTCGCAQWNEARLFSRANDIVHRDGDAGRLGDVERANRVERERQNLMRNHECGHGTWRHRGGSHRCEVCHDVLPRYILECVQCRIMACRRCRFNRV</sequence>
<keyword evidence="4" id="KW-0479">Metal-binding</keyword>
<proteinExistence type="predicted"/>
<name>A0AAN6Z2U1_9PEZI</name>
<reference evidence="11" key="1">
    <citation type="journal article" date="2023" name="Mol. Phylogenet. Evol.">
        <title>Genome-scale phylogeny and comparative genomics of the fungal order Sordariales.</title>
        <authorList>
            <person name="Hensen N."/>
            <person name="Bonometti L."/>
            <person name="Westerberg I."/>
            <person name="Brannstrom I.O."/>
            <person name="Guillou S."/>
            <person name="Cros-Aarteil S."/>
            <person name="Calhoun S."/>
            <person name="Haridas S."/>
            <person name="Kuo A."/>
            <person name="Mondo S."/>
            <person name="Pangilinan J."/>
            <person name="Riley R."/>
            <person name="LaButti K."/>
            <person name="Andreopoulos B."/>
            <person name="Lipzen A."/>
            <person name="Chen C."/>
            <person name="Yan M."/>
            <person name="Daum C."/>
            <person name="Ng V."/>
            <person name="Clum A."/>
            <person name="Steindorff A."/>
            <person name="Ohm R.A."/>
            <person name="Martin F."/>
            <person name="Silar P."/>
            <person name="Natvig D.O."/>
            <person name="Lalanne C."/>
            <person name="Gautier V."/>
            <person name="Ament-Velasquez S.L."/>
            <person name="Kruys A."/>
            <person name="Hutchinson M.I."/>
            <person name="Powell A.J."/>
            <person name="Barry K."/>
            <person name="Miller A.N."/>
            <person name="Grigoriev I.V."/>
            <person name="Debuchy R."/>
            <person name="Gladieux P."/>
            <person name="Hiltunen Thoren M."/>
            <person name="Johannesson H."/>
        </authorList>
    </citation>
    <scope>NUCLEOTIDE SEQUENCE</scope>
    <source>
        <strain evidence="11">CBS 731.68</strain>
    </source>
</reference>
<evidence type="ECO:0000256" key="7">
    <source>
        <dbReference type="ARBA" id="ARBA00022786"/>
    </source>
</evidence>
<evidence type="ECO:0000313" key="11">
    <source>
        <dbReference type="EMBL" id="KAK4122813.1"/>
    </source>
</evidence>
<dbReference type="InterPro" id="IPR031127">
    <property type="entry name" value="E3_UB_ligase_RBR"/>
</dbReference>
<keyword evidence="7" id="KW-0833">Ubl conjugation pathway</keyword>
<keyword evidence="3" id="KW-0808">Transferase</keyword>
<evidence type="ECO:0000313" key="12">
    <source>
        <dbReference type="Proteomes" id="UP001302602"/>
    </source>
</evidence>
<evidence type="ECO:0000256" key="8">
    <source>
        <dbReference type="ARBA" id="ARBA00022833"/>
    </source>
</evidence>
<keyword evidence="12" id="KW-1185">Reference proteome</keyword>